<name>A0ABV0XPR3_9TELE</name>
<protein>
    <submittedName>
        <fullName evidence="1">Uncharacterized protein</fullName>
    </submittedName>
</protein>
<reference evidence="1 2" key="1">
    <citation type="submission" date="2021-06" db="EMBL/GenBank/DDBJ databases">
        <authorList>
            <person name="Palmer J.M."/>
        </authorList>
    </citation>
    <scope>NUCLEOTIDE SEQUENCE [LARGE SCALE GENOMIC DNA]</scope>
    <source>
        <strain evidence="1 2">AS_MEX2019</strain>
        <tissue evidence="1">Muscle</tissue>
    </source>
</reference>
<dbReference type="EMBL" id="JAHRIP010010090">
    <property type="protein sequence ID" value="MEQ2283455.1"/>
    <property type="molecule type" value="Genomic_DNA"/>
</dbReference>
<dbReference type="Proteomes" id="UP001469553">
    <property type="component" value="Unassembled WGS sequence"/>
</dbReference>
<comment type="caution">
    <text evidence="1">The sequence shown here is derived from an EMBL/GenBank/DDBJ whole genome shotgun (WGS) entry which is preliminary data.</text>
</comment>
<organism evidence="1 2">
    <name type="scientific">Ameca splendens</name>
    <dbReference type="NCBI Taxonomy" id="208324"/>
    <lineage>
        <taxon>Eukaryota</taxon>
        <taxon>Metazoa</taxon>
        <taxon>Chordata</taxon>
        <taxon>Craniata</taxon>
        <taxon>Vertebrata</taxon>
        <taxon>Euteleostomi</taxon>
        <taxon>Actinopterygii</taxon>
        <taxon>Neopterygii</taxon>
        <taxon>Teleostei</taxon>
        <taxon>Neoteleostei</taxon>
        <taxon>Acanthomorphata</taxon>
        <taxon>Ovalentaria</taxon>
        <taxon>Atherinomorphae</taxon>
        <taxon>Cyprinodontiformes</taxon>
        <taxon>Goodeidae</taxon>
        <taxon>Ameca</taxon>
    </lineage>
</organism>
<accession>A0ABV0XPR3</accession>
<evidence type="ECO:0000313" key="2">
    <source>
        <dbReference type="Proteomes" id="UP001469553"/>
    </source>
</evidence>
<sequence length="79" mass="8967">MRRLENVLILRRSTEGETEHDDKFLEASREAEYAGVCTLLIRIPAFPPPNFHHELHGSKCIATWTRHLCGTGLGVLLLE</sequence>
<proteinExistence type="predicted"/>
<evidence type="ECO:0000313" key="1">
    <source>
        <dbReference type="EMBL" id="MEQ2283455.1"/>
    </source>
</evidence>
<keyword evidence="2" id="KW-1185">Reference proteome</keyword>
<gene>
    <name evidence="1" type="ORF">AMECASPLE_011397</name>
</gene>